<evidence type="ECO:0000259" key="5">
    <source>
        <dbReference type="Pfam" id="PF04542"/>
    </source>
</evidence>
<keyword evidence="2" id="KW-0805">Transcription regulation</keyword>
<evidence type="ECO:0000313" key="7">
    <source>
        <dbReference type="EMBL" id="UOB17137.1"/>
    </source>
</evidence>
<comment type="similarity">
    <text evidence="1">Belongs to the sigma-70 factor family. ECF subfamily.</text>
</comment>
<keyword evidence="3" id="KW-0731">Sigma factor</keyword>
<dbReference type="PANTHER" id="PTHR43133:SF46">
    <property type="entry name" value="RNA POLYMERASE SIGMA-70 FACTOR ECF SUBFAMILY"/>
    <property type="match status" value="1"/>
</dbReference>
<evidence type="ECO:0000256" key="1">
    <source>
        <dbReference type="ARBA" id="ARBA00010641"/>
    </source>
</evidence>
<dbReference type="InterPro" id="IPR014327">
    <property type="entry name" value="RNA_pol_sigma70_bacteroid"/>
</dbReference>
<evidence type="ECO:0000259" key="6">
    <source>
        <dbReference type="Pfam" id="PF08281"/>
    </source>
</evidence>
<dbReference type="CDD" id="cd06171">
    <property type="entry name" value="Sigma70_r4"/>
    <property type="match status" value="1"/>
</dbReference>
<evidence type="ECO:0000256" key="3">
    <source>
        <dbReference type="ARBA" id="ARBA00023082"/>
    </source>
</evidence>
<keyword evidence="8" id="KW-1185">Reference proteome</keyword>
<dbReference type="RefSeq" id="WP_255842410.1">
    <property type="nucleotide sequence ID" value="NZ_CP094358.1"/>
</dbReference>
<dbReference type="EMBL" id="CP094358">
    <property type="protein sequence ID" value="UOB17137.1"/>
    <property type="molecule type" value="Genomic_DNA"/>
</dbReference>
<gene>
    <name evidence="7" type="ORF">MQE35_15525</name>
</gene>
<dbReference type="InterPro" id="IPR039425">
    <property type="entry name" value="RNA_pol_sigma-70-like"/>
</dbReference>
<sequence length="192" mass="22802">MSDNKHNNNETFIYCTNNINEVEFDTIFNLYYDKLLFIAKNYISRPEDAEEIVQDVFIKLWKKKKDLNININLNGYLFKMTKNACLDHLRKKSRQLQKHGHYEQIENWLNYNALSDNNASEIIQKELASQIIEAINILPEKCKHVFIKSRIEGLAHKDISEQLQISIKTVENHIGKALKHMRFHLQEFLHLF</sequence>
<evidence type="ECO:0000256" key="4">
    <source>
        <dbReference type="ARBA" id="ARBA00023163"/>
    </source>
</evidence>
<dbReference type="InterPro" id="IPR014284">
    <property type="entry name" value="RNA_pol_sigma-70_dom"/>
</dbReference>
<dbReference type="GO" id="GO:0003677">
    <property type="term" value="F:DNA binding"/>
    <property type="evidence" value="ECO:0007669"/>
    <property type="project" value="InterPro"/>
</dbReference>
<dbReference type="InterPro" id="IPR013249">
    <property type="entry name" value="RNA_pol_sigma70_r4_t2"/>
</dbReference>
<name>A0A9E6ZXS9_9FLAO</name>
<dbReference type="Gene3D" id="1.10.1740.10">
    <property type="match status" value="1"/>
</dbReference>
<evidence type="ECO:0000256" key="2">
    <source>
        <dbReference type="ARBA" id="ARBA00023015"/>
    </source>
</evidence>
<accession>A0A9E6ZXS9</accession>
<dbReference type="Gene3D" id="1.10.10.10">
    <property type="entry name" value="Winged helix-like DNA-binding domain superfamily/Winged helix DNA-binding domain"/>
    <property type="match status" value="1"/>
</dbReference>
<dbReference type="GO" id="GO:0016987">
    <property type="term" value="F:sigma factor activity"/>
    <property type="evidence" value="ECO:0007669"/>
    <property type="project" value="UniProtKB-KW"/>
</dbReference>
<dbReference type="Pfam" id="PF08281">
    <property type="entry name" value="Sigma70_r4_2"/>
    <property type="match status" value="1"/>
</dbReference>
<dbReference type="PANTHER" id="PTHR43133">
    <property type="entry name" value="RNA POLYMERASE ECF-TYPE SIGMA FACTO"/>
    <property type="match status" value="1"/>
</dbReference>
<evidence type="ECO:0000313" key="8">
    <source>
        <dbReference type="Proteomes" id="UP000831290"/>
    </source>
</evidence>
<keyword evidence="4" id="KW-0804">Transcription</keyword>
<dbReference type="Pfam" id="PF04542">
    <property type="entry name" value="Sigma70_r2"/>
    <property type="match status" value="1"/>
</dbReference>
<dbReference type="AlphaFoldDB" id="A0A9E6ZXS9"/>
<dbReference type="NCBIfam" id="TIGR02937">
    <property type="entry name" value="sigma70-ECF"/>
    <property type="match status" value="1"/>
</dbReference>
<dbReference type="GO" id="GO:0006352">
    <property type="term" value="P:DNA-templated transcription initiation"/>
    <property type="evidence" value="ECO:0007669"/>
    <property type="project" value="InterPro"/>
</dbReference>
<dbReference type="NCBIfam" id="TIGR02985">
    <property type="entry name" value="Sig70_bacteroi1"/>
    <property type="match status" value="1"/>
</dbReference>
<reference evidence="7" key="1">
    <citation type="submission" date="2022-03" db="EMBL/GenBank/DDBJ databases">
        <title>Description of Abyssus ytuae gen. nov., sp. nov., a novel member of the family Flavobacteriaceae isolated from the sediment of Mariana Trench.</title>
        <authorList>
            <person name="Zhang J."/>
            <person name="Xu X."/>
        </authorList>
    </citation>
    <scope>NUCLEOTIDE SEQUENCE</scope>
    <source>
        <strain evidence="7">MT3330</strain>
    </source>
</reference>
<feature type="domain" description="RNA polymerase sigma factor 70 region 4 type 2" evidence="6">
    <location>
        <begin position="130"/>
        <end position="181"/>
    </location>
</feature>
<protein>
    <submittedName>
        <fullName evidence="7">RNA polymerase sigma-70 factor</fullName>
    </submittedName>
</protein>
<dbReference type="SUPFAM" id="SSF88659">
    <property type="entry name" value="Sigma3 and sigma4 domains of RNA polymerase sigma factors"/>
    <property type="match status" value="1"/>
</dbReference>
<dbReference type="InterPro" id="IPR007627">
    <property type="entry name" value="RNA_pol_sigma70_r2"/>
</dbReference>
<dbReference type="InterPro" id="IPR013324">
    <property type="entry name" value="RNA_pol_sigma_r3/r4-like"/>
</dbReference>
<proteinExistence type="inferred from homology"/>
<dbReference type="InterPro" id="IPR036388">
    <property type="entry name" value="WH-like_DNA-bd_sf"/>
</dbReference>
<dbReference type="KEGG" id="fbm:MQE35_15525"/>
<dbReference type="Proteomes" id="UP000831290">
    <property type="component" value="Chromosome"/>
</dbReference>
<dbReference type="SUPFAM" id="SSF88946">
    <property type="entry name" value="Sigma2 domain of RNA polymerase sigma factors"/>
    <property type="match status" value="1"/>
</dbReference>
<feature type="domain" description="RNA polymerase sigma-70 region 2" evidence="5">
    <location>
        <begin position="28"/>
        <end position="94"/>
    </location>
</feature>
<dbReference type="InterPro" id="IPR013325">
    <property type="entry name" value="RNA_pol_sigma_r2"/>
</dbReference>
<organism evidence="7 8">
    <name type="scientific">Abyssalbus ytuae</name>
    <dbReference type="NCBI Taxonomy" id="2926907"/>
    <lineage>
        <taxon>Bacteria</taxon>
        <taxon>Pseudomonadati</taxon>
        <taxon>Bacteroidota</taxon>
        <taxon>Flavobacteriia</taxon>
        <taxon>Flavobacteriales</taxon>
        <taxon>Flavobacteriaceae</taxon>
        <taxon>Abyssalbus</taxon>
    </lineage>
</organism>